<evidence type="ECO:0000256" key="11">
    <source>
        <dbReference type="ARBA" id="ARBA00022741"/>
    </source>
</evidence>
<dbReference type="GO" id="GO:0016301">
    <property type="term" value="F:kinase activity"/>
    <property type="evidence" value="ECO:0007669"/>
    <property type="project" value="UniProtKB-KW"/>
</dbReference>
<dbReference type="InterPro" id="IPR018209">
    <property type="entry name" value="Pyrv_Knase_AS"/>
</dbReference>
<evidence type="ECO:0000259" key="21">
    <source>
        <dbReference type="Pfam" id="PF00224"/>
    </source>
</evidence>
<dbReference type="SUPFAM" id="SSF50800">
    <property type="entry name" value="PK beta-barrel domain-like"/>
    <property type="match status" value="1"/>
</dbReference>
<dbReference type="Gene3D" id="3.50.30.10">
    <property type="entry name" value="Phosphohistidine domain"/>
    <property type="match status" value="1"/>
</dbReference>
<evidence type="ECO:0000256" key="20">
    <source>
        <dbReference type="RuleBase" id="RU000504"/>
    </source>
</evidence>
<dbReference type="InterPro" id="IPR015806">
    <property type="entry name" value="Pyrv_Knase_insert_dom_sf"/>
</dbReference>
<evidence type="ECO:0000256" key="16">
    <source>
        <dbReference type="ARBA" id="ARBA00023152"/>
    </source>
</evidence>
<dbReference type="InterPro" id="IPR036918">
    <property type="entry name" value="Pyrv_Knase_C_sf"/>
</dbReference>
<dbReference type="GO" id="GO:0006950">
    <property type="term" value="P:response to stress"/>
    <property type="evidence" value="ECO:0007669"/>
    <property type="project" value="UniProtKB-ARBA"/>
</dbReference>
<keyword evidence="12 20" id="KW-0418">Kinase</keyword>
<dbReference type="FunFam" id="3.20.20.60:FF:000001">
    <property type="entry name" value="Pyruvate kinase"/>
    <property type="match status" value="1"/>
</dbReference>
<comment type="similarity">
    <text evidence="4">In the C-terminal section; belongs to the PEP-utilizing enzyme family.</text>
</comment>
<dbReference type="GO" id="GO:0000287">
    <property type="term" value="F:magnesium ion binding"/>
    <property type="evidence" value="ECO:0007669"/>
    <property type="project" value="UniProtKB-UniRule"/>
</dbReference>
<sequence>MRRTKIVCTIGPASENIETLKDMMRAGMNVARLNFSHGSHEEHGQRMENIRRAAAELGLNVAILLDTKGPEIRLREFAAPPIMLEAGQAFTLTTEAVLGDAEKVSITYEDLPQDVTTGDKILIDDGLIELQVESVEGPEIRCRVLNGGKVSNKKGVNVPGIKINLPSVTEKDISDIQFGIAQKVDFIAASFVRKAADVLAIRKILEEAGATIDIISKIESREAIDNLDEIVHASDGIMVARGDLGVEIPAEEVPIIQKSLIAQCNRLGKPVITATQMLDSMINNPRPTRAEASDVANAIFDGTDAIMLSGETANGKYPLITVKTMDRIARRAEEALTWGQPHQGERNNVTDAIGQSVCVAADQLDAAAIVTATASGYTARMIARYRPKSPIVAATPDPAVMRRLALVWGVVPLRTEKVVDTDQMISSAVDAAVDHGVVKGGDLVVITAGVPVGVQGSTNLMKIHTVGTAAAQGSGIIAKSVAGRVRVCVTAKEATELKPGEILVAIGTDSDYVPYLKHAAAIICEEGGLTSHGAIMALEYKVPVVVGVDNATSIFKTGEVVTVDGQRGLIYRGMARVL</sequence>
<keyword evidence="13" id="KW-0067">ATP-binding</keyword>
<dbReference type="OrthoDB" id="9812123at2"/>
<keyword evidence="25" id="KW-1185">Reference proteome</keyword>
<dbReference type="Pfam" id="PF02887">
    <property type="entry name" value="PK_C"/>
    <property type="match status" value="1"/>
</dbReference>
<comment type="cofactor">
    <cofactor evidence="2">
        <name>K(+)</name>
        <dbReference type="ChEBI" id="CHEBI:29103"/>
    </cofactor>
</comment>
<dbReference type="InterPro" id="IPR015793">
    <property type="entry name" value="Pyrv_Knase_brl"/>
</dbReference>
<gene>
    <name evidence="24" type="primary">pyk</name>
    <name evidence="24" type="ORF">GJ688_14550</name>
</gene>
<feature type="domain" description="Pyruvate kinase barrel" evidence="21">
    <location>
        <begin position="1"/>
        <end position="322"/>
    </location>
</feature>
<dbReference type="NCBIfam" id="TIGR01064">
    <property type="entry name" value="pyruv_kin"/>
    <property type="match status" value="1"/>
</dbReference>
<comment type="catalytic activity">
    <reaction evidence="18 20">
        <text>pyruvate + ATP = phosphoenolpyruvate + ADP + H(+)</text>
        <dbReference type="Rhea" id="RHEA:18157"/>
        <dbReference type="ChEBI" id="CHEBI:15361"/>
        <dbReference type="ChEBI" id="CHEBI:15378"/>
        <dbReference type="ChEBI" id="CHEBI:30616"/>
        <dbReference type="ChEBI" id="CHEBI:58702"/>
        <dbReference type="ChEBI" id="CHEBI:456216"/>
        <dbReference type="EC" id="2.7.1.40"/>
    </reaction>
</comment>
<dbReference type="GO" id="GO:0005524">
    <property type="term" value="F:ATP binding"/>
    <property type="evidence" value="ECO:0007669"/>
    <property type="project" value="UniProtKB-KW"/>
</dbReference>
<dbReference type="SUPFAM" id="SSF52935">
    <property type="entry name" value="PK C-terminal domain-like"/>
    <property type="match status" value="1"/>
</dbReference>
<evidence type="ECO:0000256" key="5">
    <source>
        <dbReference type="ARBA" id="ARBA00008663"/>
    </source>
</evidence>
<keyword evidence="15" id="KW-0630">Potassium</keyword>
<organism evidence="24 25">
    <name type="scientific">Heliobacterium mobile</name>
    <name type="common">Heliobacillus mobilis</name>
    <dbReference type="NCBI Taxonomy" id="28064"/>
    <lineage>
        <taxon>Bacteria</taxon>
        <taxon>Bacillati</taxon>
        <taxon>Bacillota</taxon>
        <taxon>Clostridia</taxon>
        <taxon>Eubacteriales</taxon>
        <taxon>Heliobacteriaceae</taxon>
        <taxon>Heliobacterium</taxon>
    </lineage>
</organism>
<dbReference type="InterPro" id="IPR015813">
    <property type="entry name" value="Pyrv/PenolPyrv_kinase-like_dom"/>
</dbReference>
<evidence type="ECO:0000256" key="9">
    <source>
        <dbReference type="ARBA" id="ARBA00022679"/>
    </source>
</evidence>
<comment type="pathway">
    <text evidence="3 20">Carbohydrate degradation; glycolysis; pyruvate from D-glyceraldehyde 3-phosphate: step 5/5.</text>
</comment>
<keyword evidence="11" id="KW-0547">Nucleotide-binding</keyword>
<evidence type="ECO:0000256" key="17">
    <source>
        <dbReference type="ARBA" id="ARBA00023317"/>
    </source>
</evidence>
<comment type="subunit">
    <text evidence="6">Homotetramer.</text>
</comment>
<dbReference type="InterPro" id="IPR011037">
    <property type="entry name" value="Pyrv_Knase-like_insert_dom_sf"/>
</dbReference>
<dbReference type="AlphaFoldDB" id="A0A6I3SMJ1"/>
<dbReference type="EC" id="2.7.1.40" evidence="7 19"/>
<reference evidence="24 25" key="1">
    <citation type="submission" date="2019-11" db="EMBL/GenBank/DDBJ databases">
        <title>Whole-genome sequence of a the green, strictly anaerobic photosynthetic bacterium Heliobacillus mobilis DSM 6151.</title>
        <authorList>
            <person name="Kyndt J.A."/>
            <person name="Meyer T.E."/>
        </authorList>
    </citation>
    <scope>NUCLEOTIDE SEQUENCE [LARGE SCALE GENOMIC DNA]</scope>
    <source>
        <strain evidence="24 25">DSM 6151</strain>
    </source>
</reference>
<comment type="similarity">
    <text evidence="5 20">Belongs to the pyruvate kinase family.</text>
</comment>
<keyword evidence="16 20" id="KW-0324">Glycolysis</keyword>
<dbReference type="GO" id="GO:0004743">
    <property type="term" value="F:pyruvate kinase activity"/>
    <property type="evidence" value="ECO:0007669"/>
    <property type="project" value="UniProtKB-UniRule"/>
</dbReference>
<evidence type="ECO:0000256" key="13">
    <source>
        <dbReference type="ARBA" id="ARBA00022840"/>
    </source>
</evidence>
<dbReference type="Gene3D" id="3.20.20.60">
    <property type="entry name" value="Phosphoenolpyruvate-binding domains"/>
    <property type="match status" value="1"/>
</dbReference>
<dbReference type="RefSeq" id="WP_155477283.1">
    <property type="nucleotide sequence ID" value="NZ_WNKU01000020.1"/>
</dbReference>
<evidence type="ECO:0000256" key="15">
    <source>
        <dbReference type="ARBA" id="ARBA00022958"/>
    </source>
</evidence>
<dbReference type="NCBIfam" id="NF004978">
    <property type="entry name" value="PRK06354.1"/>
    <property type="match status" value="1"/>
</dbReference>
<name>A0A6I3SMJ1_HELMO</name>
<dbReference type="Gene3D" id="2.40.33.10">
    <property type="entry name" value="PK beta-barrel domain-like"/>
    <property type="match status" value="1"/>
</dbReference>
<keyword evidence="17 24" id="KW-0670">Pyruvate</keyword>
<evidence type="ECO:0000256" key="3">
    <source>
        <dbReference type="ARBA" id="ARBA00004997"/>
    </source>
</evidence>
<comment type="cofactor">
    <cofactor evidence="1">
        <name>Mg(2+)</name>
        <dbReference type="ChEBI" id="CHEBI:18420"/>
    </cofactor>
</comment>
<dbReference type="InterPro" id="IPR008279">
    <property type="entry name" value="PEP-util_enz_mobile_dom"/>
</dbReference>
<dbReference type="SUPFAM" id="SSF51621">
    <property type="entry name" value="Phosphoenolpyruvate/pyruvate domain"/>
    <property type="match status" value="1"/>
</dbReference>
<keyword evidence="10" id="KW-0479">Metal-binding</keyword>
<evidence type="ECO:0000259" key="22">
    <source>
        <dbReference type="Pfam" id="PF00391"/>
    </source>
</evidence>
<dbReference type="Pfam" id="PF00391">
    <property type="entry name" value="PEP-utilizers"/>
    <property type="match status" value="1"/>
</dbReference>
<feature type="domain" description="PEP-utilising enzyme mobile" evidence="22">
    <location>
        <begin position="498"/>
        <end position="568"/>
    </location>
</feature>
<dbReference type="PANTHER" id="PTHR11817">
    <property type="entry name" value="PYRUVATE KINASE"/>
    <property type="match status" value="1"/>
</dbReference>
<evidence type="ECO:0000256" key="14">
    <source>
        <dbReference type="ARBA" id="ARBA00022842"/>
    </source>
</evidence>
<dbReference type="EMBL" id="WNKU01000020">
    <property type="protein sequence ID" value="MTV50194.1"/>
    <property type="molecule type" value="Genomic_DNA"/>
</dbReference>
<evidence type="ECO:0000256" key="7">
    <source>
        <dbReference type="ARBA" id="ARBA00012142"/>
    </source>
</evidence>
<evidence type="ECO:0000313" key="24">
    <source>
        <dbReference type="EMBL" id="MTV50194.1"/>
    </source>
</evidence>
<dbReference type="FunFam" id="2.40.33.10:FF:000001">
    <property type="entry name" value="Pyruvate kinase"/>
    <property type="match status" value="1"/>
</dbReference>
<dbReference type="PROSITE" id="PS00110">
    <property type="entry name" value="PYRUVATE_KINASE"/>
    <property type="match status" value="1"/>
</dbReference>
<dbReference type="Proteomes" id="UP000430670">
    <property type="component" value="Unassembled WGS sequence"/>
</dbReference>
<dbReference type="InterPro" id="IPR040442">
    <property type="entry name" value="Pyrv_kinase-like_dom_sf"/>
</dbReference>
<comment type="caution">
    <text evidence="24">The sequence shown here is derived from an EMBL/GenBank/DDBJ whole genome shotgun (WGS) entry which is preliminary data.</text>
</comment>
<evidence type="ECO:0000256" key="8">
    <source>
        <dbReference type="ARBA" id="ARBA00018587"/>
    </source>
</evidence>
<evidence type="ECO:0000256" key="2">
    <source>
        <dbReference type="ARBA" id="ARBA00001958"/>
    </source>
</evidence>
<dbReference type="PRINTS" id="PR01050">
    <property type="entry name" value="PYRUVTKNASE"/>
</dbReference>
<dbReference type="InterPro" id="IPR036637">
    <property type="entry name" value="Phosphohistidine_dom_sf"/>
</dbReference>
<keyword evidence="9 20" id="KW-0808">Transferase</keyword>
<accession>A0A6I3SMJ1</accession>
<evidence type="ECO:0000313" key="25">
    <source>
        <dbReference type="Proteomes" id="UP000430670"/>
    </source>
</evidence>
<protein>
    <recommendedName>
        <fullName evidence="8 19">Pyruvate kinase</fullName>
        <ecNumber evidence="7 19">2.7.1.40</ecNumber>
    </recommendedName>
</protein>
<evidence type="ECO:0000259" key="23">
    <source>
        <dbReference type="Pfam" id="PF02887"/>
    </source>
</evidence>
<evidence type="ECO:0000256" key="10">
    <source>
        <dbReference type="ARBA" id="ARBA00022723"/>
    </source>
</evidence>
<dbReference type="FunFam" id="3.40.1380.20:FF:000013">
    <property type="entry name" value="Pyruvate kinase"/>
    <property type="match status" value="1"/>
</dbReference>
<evidence type="ECO:0000256" key="6">
    <source>
        <dbReference type="ARBA" id="ARBA00011881"/>
    </source>
</evidence>
<dbReference type="Pfam" id="PF00224">
    <property type="entry name" value="PK"/>
    <property type="match status" value="1"/>
</dbReference>
<dbReference type="NCBIfam" id="NF004491">
    <property type="entry name" value="PRK05826.1"/>
    <property type="match status" value="1"/>
</dbReference>
<dbReference type="Gene3D" id="3.40.1380.20">
    <property type="entry name" value="Pyruvate kinase, C-terminal domain"/>
    <property type="match status" value="1"/>
</dbReference>
<dbReference type="UniPathway" id="UPA00109">
    <property type="reaction ID" value="UER00188"/>
</dbReference>
<proteinExistence type="inferred from homology"/>
<evidence type="ECO:0000256" key="1">
    <source>
        <dbReference type="ARBA" id="ARBA00001946"/>
    </source>
</evidence>
<keyword evidence="14 20" id="KW-0460">Magnesium</keyword>
<dbReference type="InterPro" id="IPR001697">
    <property type="entry name" value="Pyr_Knase"/>
</dbReference>
<dbReference type="GO" id="GO:0030955">
    <property type="term" value="F:potassium ion binding"/>
    <property type="evidence" value="ECO:0007669"/>
    <property type="project" value="UniProtKB-UniRule"/>
</dbReference>
<dbReference type="SUPFAM" id="SSF52009">
    <property type="entry name" value="Phosphohistidine domain"/>
    <property type="match status" value="1"/>
</dbReference>
<evidence type="ECO:0000256" key="12">
    <source>
        <dbReference type="ARBA" id="ARBA00022777"/>
    </source>
</evidence>
<feature type="domain" description="Pyruvate kinase C-terminal" evidence="23">
    <location>
        <begin position="351"/>
        <end position="464"/>
    </location>
</feature>
<evidence type="ECO:0000256" key="4">
    <source>
        <dbReference type="ARBA" id="ARBA00006237"/>
    </source>
</evidence>
<evidence type="ECO:0000256" key="19">
    <source>
        <dbReference type="NCBIfam" id="TIGR01064"/>
    </source>
</evidence>
<dbReference type="InterPro" id="IPR015795">
    <property type="entry name" value="Pyrv_Knase_C"/>
</dbReference>
<evidence type="ECO:0000256" key="18">
    <source>
        <dbReference type="ARBA" id="ARBA00048152"/>
    </source>
</evidence>